<keyword evidence="2" id="KW-1185">Reference proteome</keyword>
<proteinExistence type="predicted"/>
<dbReference type="InterPro" id="IPR032675">
    <property type="entry name" value="LRR_dom_sf"/>
</dbReference>
<evidence type="ECO:0000313" key="1">
    <source>
        <dbReference type="EMBL" id="KZO96219.1"/>
    </source>
</evidence>
<dbReference type="SUPFAM" id="SSF52047">
    <property type="entry name" value="RNI-like"/>
    <property type="match status" value="1"/>
</dbReference>
<name>A0A167M0L6_CALVF</name>
<dbReference type="OrthoDB" id="10473032at2759"/>
<dbReference type="Proteomes" id="UP000076738">
    <property type="component" value="Unassembled WGS sequence"/>
</dbReference>
<dbReference type="Gene3D" id="3.80.10.10">
    <property type="entry name" value="Ribonuclease Inhibitor"/>
    <property type="match status" value="1"/>
</dbReference>
<protein>
    <recommendedName>
        <fullName evidence="3">F-box domain-containing protein</fullName>
    </recommendedName>
</protein>
<dbReference type="AlphaFoldDB" id="A0A167M0L6"/>
<organism evidence="1 2">
    <name type="scientific">Calocera viscosa (strain TUFC12733)</name>
    <dbReference type="NCBI Taxonomy" id="1330018"/>
    <lineage>
        <taxon>Eukaryota</taxon>
        <taxon>Fungi</taxon>
        <taxon>Dikarya</taxon>
        <taxon>Basidiomycota</taxon>
        <taxon>Agaricomycotina</taxon>
        <taxon>Dacrymycetes</taxon>
        <taxon>Dacrymycetales</taxon>
        <taxon>Dacrymycetaceae</taxon>
        <taxon>Calocera</taxon>
    </lineage>
</organism>
<accession>A0A167M0L6</accession>
<evidence type="ECO:0000313" key="2">
    <source>
        <dbReference type="Proteomes" id="UP000076738"/>
    </source>
</evidence>
<reference evidence="1 2" key="1">
    <citation type="journal article" date="2016" name="Mol. Biol. Evol.">
        <title>Comparative Genomics of Early-Diverging Mushroom-Forming Fungi Provides Insights into the Origins of Lignocellulose Decay Capabilities.</title>
        <authorList>
            <person name="Nagy L.G."/>
            <person name="Riley R."/>
            <person name="Tritt A."/>
            <person name="Adam C."/>
            <person name="Daum C."/>
            <person name="Floudas D."/>
            <person name="Sun H."/>
            <person name="Yadav J.S."/>
            <person name="Pangilinan J."/>
            <person name="Larsson K.H."/>
            <person name="Matsuura K."/>
            <person name="Barry K."/>
            <person name="Labutti K."/>
            <person name="Kuo R."/>
            <person name="Ohm R.A."/>
            <person name="Bhattacharya S.S."/>
            <person name="Shirouzu T."/>
            <person name="Yoshinaga Y."/>
            <person name="Martin F.M."/>
            <person name="Grigoriev I.V."/>
            <person name="Hibbett D.S."/>
        </authorList>
    </citation>
    <scope>NUCLEOTIDE SEQUENCE [LARGE SCALE GENOMIC DNA]</scope>
    <source>
        <strain evidence="1 2">TUFC12733</strain>
    </source>
</reference>
<gene>
    <name evidence="1" type="ORF">CALVIDRAFT_138554</name>
</gene>
<sequence>MHQLWMIDDVVLEIVEQCSTAREVSSLGRTCRALFPIAMDILWSGKFSIEPRAILRPLGAPWESRSAGWLQRPTPNPRQLPLKERMPTWNLLKKVATQLKIRRDHGTHKEEPECDPSRFTFYVERMKELELREGYFDDTLWIDTLTLLHASLFSGSSAFSGLRVLRISVTCPSTLITLSSYPWPKLTFIGLRIQGGYALPSEARLWELFVKPVLKLPRLDELTVMGGDWGSTDNDPTRLLQSVCSINSQISHLRFEYVVLHPESFHMTPGFRNIRSLHVIGCSWHVSECALELPHLQRLEMSCQILEREMIDIMQAINAPVISHLILSIHCAPSLAMGLEGIKELTSLLANRYSSLQHFYYYEGPIGQGQEVESRSLEGFHPLSSLPLVDLVIVSGRANFILTDDDLDLVTRSWPELETFIIRSRMEDPPRASATFRGLVTLSLRCLKLQILGLAVKFPSPDEDYSEDIPKLTVQSVKELNIFRSPLCDPYLATALLIRADPKLQRLLYWGGDNVTDGPWPASFPPYSDAVFPWDIHQANQEQEQVNSSYMAHSIWWAVKHPSLRYHLENV</sequence>
<dbReference type="EMBL" id="KV417285">
    <property type="protein sequence ID" value="KZO96219.1"/>
    <property type="molecule type" value="Genomic_DNA"/>
</dbReference>
<evidence type="ECO:0008006" key="3">
    <source>
        <dbReference type="Google" id="ProtNLM"/>
    </source>
</evidence>